<protein>
    <submittedName>
        <fullName evidence="2">Coiled-coil domain-containing protein 71-like</fullName>
    </submittedName>
</protein>
<dbReference type="Proteomes" id="UP000034805">
    <property type="component" value="Unassembled WGS sequence"/>
</dbReference>
<evidence type="ECO:0000313" key="2">
    <source>
        <dbReference type="EMBL" id="KPP62963.1"/>
    </source>
</evidence>
<sequence>MHTFLDFLGKFQIGQLFMAGCTFSRGLYVVHFLGYAMNCEEEVVEKVVQSWSRLALAGQATFLEALKVFSPMSKDLLDTERQLVSFLQGLKDEGHRPTVLKSKDVYGYKSCTTEPLAPEKVPKIVEVPSKVLKVQKIKKRSRKPLVKKKEAGCTQLTTDAKVIIKNHPKVLLSNLSEESCQETVLSKAPLLTDRPAQCLKLTNITGPSGGHTARLQIRSDPAPLGIAAPNSHLPRGRSGIPVQPLESAGKTPEVVALENSKLSSPAKVGVALSGDVALGVYDTVKVLNKGHNGYTMVPLRISKANSTLDWRDRARVAVQAGTVWDRDQENSRLMENSLRFKVIKVDGSATDEEVRTKAQKILQVNLSPVIQITPLVAYP</sequence>
<dbReference type="PANTHER" id="PTHR14484">
    <property type="entry name" value="COILED-COIL DOMAIN-CONTAINING PROTEIN 71"/>
    <property type="match status" value="1"/>
</dbReference>
<dbReference type="AlphaFoldDB" id="A0A0P7UM31"/>
<evidence type="ECO:0000313" key="3">
    <source>
        <dbReference type="Proteomes" id="UP000034805"/>
    </source>
</evidence>
<reference evidence="2 3" key="1">
    <citation type="submission" date="2015-08" db="EMBL/GenBank/DDBJ databases">
        <title>The genome of the Asian arowana (Scleropages formosus).</title>
        <authorList>
            <person name="Tan M.H."/>
            <person name="Gan H.M."/>
            <person name="Croft L.J."/>
            <person name="Austin C.M."/>
        </authorList>
    </citation>
    <scope>NUCLEOTIDE SEQUENCE [LARGE SCALE GENOMIC DNA]</scope>
    <source>
        <strain evidence="2">Aro1</strain>
    </source>
</reference>
<dbReference type="InterPro" id="IPR026695">
    <property type="entry name" value="Ccdc71/71L"/>
</dbReference>
<organism evidence="2 3">
    <name type="scientific">Scleropages formosus</name>
    <name type="common">Asian bonytongue</name>
    <name type="synonym">Osteoglossum formosum</name>
    <dbReference type="NCBI Taxonomy" id="113540"/>
    <lineage>
        <taxon>Eukaryota</taxon>
        <taxon>Metazoa</taxon>
        <taxon>Chordata</taxon>
        <taxon>Craniata</taxon>
        <taxon>Vertebrata</taxon>
        <taxon>Euteleostomi</taxon>
        <taxon>Actinopterygii</taxon>
        <taxon>Neopterygii</taxon>
        <taxon>Teleostei</taxon>
        <taxon>Osteoglossocephala</taxon>
        <taxon>Osteoglossomorpha</taxon>
        <taxon>Osteoglossiformes</taxon>
        <taxon>Osteoglossidae</taxon>
        <taxon>Scleropages</taxon>
    </lineage>
</organism>
<accession>A0A0P7UM31</accession>
<dbReference type="Pfam" id="PF15374">
    <property type="entry name" value="CCDC71L"/>
    <property type="match status" value="2"/>
</dbReference>
<dbReference type="EMBL" id="JARO02008244">
    <property type="protein sequence ID" value="KPP62963.1"/>
    <property type="molecule type" value="Genomic_DNA"/>
</dbReference>
<feature type="non-terminal residue" evidence="2">
    <location>
        <position position="379"/>
    </location>
</feature>
<keyword evidence="1" id="KW-0597">Phosphoprotein</keyword>
<dbReference type="PANTHER" id="PTHR14484:SF0">
    <property type="entry name" value="COILED-COIL DOMAIN-CONTAINING PROTEIN 71"/>
    <property type="match status" value="1"/>
</dbReference>
<proteinExistence type="predicted"/>
<gene>
    <name evidence="2" type="ORF">Z043_118810</name>
</gene>
<comment type="caution">
    <text evidence="2">The sequence shown here is derived from an EMBL/GenBank/DDBJ whole genome shotgun (WGS) entry which is preliminary data.</text>
</comment>
<name>A0A0P7UM31_SCLFO</name>
<evidence type="ECO:0000256" key="1">
    <source>
        <dbReference type="ARBA" id="ARBA00022553"/>
    </source>
</evidence>